<evidence type="ECO:0000313" key="8">
    <source>
        <dbReference type="Proteomes" id="UP000036771"/>
    </source>
</evidence>
<feature type="transmembrane region" description="Helical" evidence="4">
    <location>
        <begin position="33"/>
        <end position="52"/>
    </location>
</feature>
<keyword evidence="2" id="KW-0121">Carboxypeptidase</keyword>
<dbReference type="Gene3D" id="3.90.1310.10">
    <property type="entry name" value="Penicillin-binding protein 2a (Domain 2)"/>
    <property type="match status" value="1"/>
</dbReference>
<comment type="caution">
    <text evidence="7">The sequence shown here is derived from an EMBL/GenBank/DDBJ whole genome shotgun (WGS) entry which is preliminary data.</text>
</comment>
<evidence type="ECO:0000313" key="7">
    <source>
        <dbReference type="EMBL" id="GAO97559.1"/>
    </source>
</evidence>
<dbReference type="InterPro" id="IPR012338">
    <property type="entry name" value="Beta-lactam/transpept-like"/>
</dbReference>
<dbReference type="SUPFAM" id="SSF56519">
    <property type="entry name" value="Penicillin binding protein dimerisation domain"/>
    <property type="match status" value="1"/>
</dbReference>
<evidence type="ECO:0000256" key="2">
    <source>
        <dbReference type="ARBA" id="ARBA00022645"/>
    </source>
</evidence>
<dbReference type="Pfam" id="PF03717">
    <property type="entry name" value="PBP_dimer"/>
    <property type="match status" value="1"/>
</dbReference>
<proteinExistence type="predicted"/>
<protein>
    <submittedName>
        <fullName evidence="7">Peptidoglycan synthase FtsI</fullName>
    </submittedName>
</protein>
<dbReference type="Gene3D" id="1.10.150.770">
    <property type="match status" value="1"/>
</dbReference>
<name>A0A0K8MCF3_9PROT</name>
<evidence type="ECO:0000256" key="4">
    <source>
        <dbReference type="SAM" id="Phobius"/>
    </source>
</evidence>
<dbReference type="EMBL" id="BBVC01000008">
    <property type="protein sequence ID" value="GAO97559.1"/>
    <property type="molecule type" value="Genomic_DNA"/>
</dbReference>
<keyword evidence="2" id="KW-0378">Hydrolase</keyword>
<dbReference type="Proteomes" id="UP000036771">
    <property type="component" value="Unassembled WGS sequence"/>
</dbReference>
<dbReference type="Gene3D" id="3.30.450.330">
    <property type="match status" value="1"/>
</dbReference>
<reference evidence="7 8" key="1">
    <citation type="submission" date="2015-03" db="EMBL/GenBank/DDBJ databases">
        <title>Caedibacter varicaedens, whole genome shotgun sequence.</title>
        <authorList>
            <person name="Suzuki H."/>
            <person name="Dapper A.L."/>
            <person name="Gibson A.K."/>
            <person name="Jackson C."/>
            <person name="Lee H."/>
            <person name="Pejaver V.R."/>
            <person name="Doak T."/>
            <person name="Lynch M."/>
        </authorList>
    </citation>
    <scope>NUCLEOTIDE SEQUENCE [LARGE SCALE GENOMIC DNA]</scope>
</reference>
<evidence type="ECO:0000256" key="3">
    <source>
        <dbReference type="ARBA" id="ARBA00023136"/>
    </source>
</evidence>
<accession>A0A0K8MCF3</accession>
<dbReference type="Pfam" id="PF00905">
    <property type="entry name" value="Transpeptidase"/>
    <property type="match status" value="1"/>
</dbReference>
<gene>
    <name evidence="7" type="primary">ftsI</name>
    <name evidence="7" type="ORF">Cva_00195</name>
</gene>
<keyword evidence="8" id="KW-1185">Reference proteome</keyword>
<evidence type="ECO:0000259" key="5">
    <source>
        <dbReference type="Pfam" id="PF00905"/>
    </source>
</evidence>
<keyword evidence="2" id="KW-0645">Protease</keyword>
<dbReference type="PANTHER" id="PTHR30627">
    <property type="entry name" value="PEPTIDOGLYCAN D,D-TRANSPEPTIDASE"/>
    <property type="match status" value="1"/>
</dbReference>
<dbReference type="InterPro" id="IPR036138">
    <property type="entry name" value="PBP_dimer_sf"/>
</dbReference>
<sequence>MNHQSFTPSLASLTRERFSVSLKHAMDVARTRLLVATAIFSFGILVIGGRLFELTVIRHGEEPSIAEQDLTSGLRTGRADIIDRQGQILATTITTSSLYANAKQIINAEEAAQKLLTILPNLNVKDILKRLQSDRPFIWIARHLTPVQRHEILRLGIPGLSFMRDQRRIYPHGHLVAHVLGYTDIDNRGIAGIEKGMDSVLSSQNEPLQLSLDLRFQHIVRDEVLKGMREFGAAGGCGAIMDIRTGEIIAMSSLPDYDPNHPTQATEDELFNKVTLGTYEVGSIMKVANTALALESGVATLATKFDASHPLKVGRFSITDFKGKNRWLNLAEVFVYSSNIGAAKIALAAGAEKQQAFLKKLGYFDAPSFELPEVSTPIVPKRWREATTITASYGYGFSVSPIQVMASVGILAGGGERKKPTLLLNQGGVPKGEQVISRDISRTLLQLMRYVVTAGTSRKANIPGYYVFAKSGTANLRVGRHYQTDRVMANFVAVLGKTMDDPRYVIYVMLDDPKRLQKTYGYNTAGWNAAPVGGRIIARMAPMMGFVPFEHESEPLDPFFRNVKF</sequence>
<dbReference type="STRING" id="1629334.Cva_00195"/>
<dbReference type="GO" id="GO:0008658">
    <property type="term" value="F:penicillin binding"/>
    <property type="evidence" value="ECO:0007669"/>
    <property type="project" value="InterPro"/>
</dbReference>
<dbReference type="GO" id="GO:0071555">
    <property type="term" value="P:cell wall organization"/>
    <property type="evidence" value="ECO:0007669"/>
    <property type="project" value="TreeGrafter"/>
</dbReference>
<evidence type="ECO:0000256" key="1">
    <source>
        <dbReference type="ARBA" id="ARBA00004370"/>
    </source>
</evidence>
<dbReference type="OrthoDB" id="9789078at2"/>
<evidence type="ECO:0000259" key="6">
    <source>
        <dbReference type="Pfam" id="PF03717"/>
    </source>
</evidence>
<keyword evidence="4" id="KW-1133">Transmembrane helix</keyword>
<organism evidence="7 8">
    <name type="scientific">Caedimonas varicaedens</name>
    <dbReference type="NCBI Taxonomy" id="1629334"/>
    <lineage>
        <taxon>Bacteria</taxon>
        <taxon>Pseudomonadati</taxon>
        <taxon>Pseudomonadota</taxon>
        <taxon>Alphaproteobacteria</taxon>
        <taxon>Holosporales</taxon>
        <taxon>Caedimonadaceae</taxon>
        <taxon>Caedimonas</taxon>
    </lineage>
</organism>
<dbReference type="InterPro" id="IPR001460">
    <property type="entry name" value="PCN-bd_Tpept"/>
</dbReference>
<dbReference type="AlphaFoldDB" id="A0A0K8MCF3"/>
<keyword evidence="3 4" id="KW-0472">Membrane</keyword>
<dbReference type="InterPro" id="IPR005311">
    <property type="entry name" value="PBP_dimer"/>
</dbReference>
<dbReference type="InterPro" id="IPR050515">
    <property type="entry name" value="Beta-lactam/transpept"/>
</dbReference>
<dbReference type="Gene3D" id="3.40.710.10">
    <property type="entry name" value="DD-peptidase/beta-lactamase superfamily"/>
    <property type="match status" value="1"/>
</dbReference>
<keyword evidence="4" id="KW-0812">Transmembrane</keyword>
<dbReference type="SUPFAM" id="SSF56601">
    <property type="entry name" value="beta-lactamase/transpeptidase-like"/>
    <property type="match status" value="1"/>
</dbReference>
<dbReference type="PANTHER" id="PTHR30627:SF1">
    <property type="entry name" value="PEPTIDOGLYCAN D,D-TRANSPEPTIDASE FTSI"/>
    <property type="match status" value="1"/>
</dbReference>
<feature type="domain" description="Penicillin-binding protein transpeptidase" evidence="5">
    <location>
        <begin position="236"/>
        <end position="521"/>
    </location>
</feature>
<dbReference type="GO" id="GO:0005886">
    <property type="term" value="C:plasma membrane"/>
    <property type="evidence" value="ECO:0007669"/>
    <property type="project" value="TreeGrafter"/>
</dbReference>
<dbReference type="GO" id="GO:0004180">
    <property type="term" value="F:carboxypeptidase activity"/>
    <property type="evidence" value="ECO:0007669"/>
    <property type="project" value="UniProtKB-KW"/>
</dbReference>
<feature type="domain" description="Penicillin-binding protein dimerisation" evidence="6">
    <location>
        <begin position="77"/>
        <end position="185"/>
    </location>
</feature>
<comment type="subcellular location">
    <subcellularLocation>
        <location evidence="1">Membrane</location>
    </subcellularLocation>
</comment>